<dbReference type="InterPro" id="IPR036390">
    <property type="entry name" value="WH_DNA-bd_sf"/>
</dbReference>
<dbReference type="GO" id="GO:0016787">
    <property type="term" value="F:hydrolase activity"/>
    <property type="evidence" value="ECO:0007669"/>
    <property type="project" value="UniProtKB-KW"/>
</dbReference>
<feature type="domain" description="Helicase C-terminal" evidence="10">
    <location>
        <begin position="1544"/>
        <end position="1753"/>
    </location>
</feature>
<dbReference type="FunFam" id="1.10.3380.10:FF:000002">
    <property type="entry name" value="Activating signal cointegrator 1 complex subunit 3"/>
    <property type="match status" value="1"/>
</dbReference>
<feature type="region of interest" description="Disordered" evidence="8">
    <location>
        <begin position="163"/>
        <end position="184"/>
    </location>
</feature>
<keyword evidence="2" id="KW-0963">Cytoplasm</keyword>
<dbReference type="GO" id="GO:0005524">
    <property type="term" value="F:ATP binding"/>
    <property type="evidence" value="ECO:0007669"/>
    <property type="project" value="UniProtKB-KW"/>
</dbReference>
<dbReference type="FunFam" id="1.10.10.10:FF:000012">
    <property type="entry name" value="U5 small nuclear ribonucleoprotein helicase"/>
    <property type="match status" value="1"/>
</dbReference>
<keyword evidence="3" id="KW-0677">Repeat</keyword>
<dbReference type="PANTHER" id="PTHR47961">
    <property type="entry name" value="DNA POLYMERASE THETA, PUTATIVE (AFU_ORTHOLOGUE AFUA_1G05260)-RELATED"/>
    <property type="match status" value="1"/>
</dbReference>
<evidence type="ECO:0000256" key="5">
    <source>
        <dbReference type="ARBA" id="ARBA00022801"/>
    </source>
</evidence>
<dbReference type="InterPro" id="IPR011545">
    <property type="entry name" value="DEAD/DEAH_box_helicase_dom"/>
</dbReference>
<dbReference type="InterPro" id="IPR036388">
    <property type="entry name" value="WH-like_DNA-bd_sf"/>
</dbReference>
<dbReference type="FunFam" id="1.10.3380.10:FF:000001">
    <property type="entry name" value="U5 small nuclear ribonucleoprotein helicase"/>
    <property type="match status" value="1"/>
</dbReference>
<feature type="compositionally biased region" description="Acidic residues" evidence="8">
    <location>
        <begin position="2066"/>
        <end position="2092"/>
    </location>
</feature>
<sequence>MVDVLQIPRLTGLLRAHYSPQKEKTFDVEQEYIKRDERLRKEQKKREVQGVGSASGGRQLTWAYFEAPKSADLPVQKEAKQIQTIYQQFLLLVPKIVGDELSTTELHNSAMFIYEALADDAKSVAAKRERLRNYFATIDNGTFNQASALVAQLAAWRAKVKPDGTTDDAASAEASRQPATPDVEKEFGDDIELAFDSDFLLRAFIDSPPHQAEAQAQQPSTASTPAKSKKGRKRGGGGQQQAAASADDAATAFGATPGSAWEGVEKEAMDEDWLANQCERHLQITQGSLSVKELAASILRILSDRSVKTDLQLQDQLFGLLGETSFEFISLLVQRRASILTFYANNKRMVDGGGHPRAAVGGQITVTTEDDKFLRKLQRKEASKRNRRGAAPVLFAEPSIEDLLPQGYTPGDYASASSGAGASKKILLPEGTVRNDTKEYEEVRIPPTKPGVVGEGERLVPISEFDEWARPAFGGIKALNRIQSRVFEAAYRSNENLLICAPTGAGKTNVALMTILHEIGQNYSYGVIRKERFKIIYVAPMKALAQEMVENFSRRLKPLGIVVKELTGDMQLTKKELTETQMIVTTPEKWDVITRKTSDVALVSLVRLLIIDEVHLLHEDRGPVIETLVARTLRQVESSQSMIRIVGLSATLPNYEDVATFLRVNTATGLFHFNNAYRPVPLSQQYIGVKTNDATRKKAIMNRLAYEKAKESVEQGHQVMIFVHSRQGTVKTAQVLMEIAREKGTTALFQVDDDCTARYNLLLKEVGKSRNRELKELFACGFGMHHAGMLRADRNLVEKLFAEGYIRVLCCTATLAWGVNLPAHTVVIKGTDLYDSKKSAFVELGMLDVMQIFGRAGRPQFDTSGEGIIITSHEQLPRYLSLMNHQLPIESQFVNNLADNLNAEIVSGTVTNMDEAVEWLSYTYLFVRMLRNPLAYGITHQQKLMDPMLLNYRQQLVAAAAKTLDEAKMARWVPHANTLDPTHLGRTASHFYLLHDTIVLFNEKLKASLSDADLLSVVAQSGEFENMKIREEEQPELKALMRDVCQVDVRGGIDNAHGKVNILFQAYLANAPIEAFSLVSDMNYVAQNMGRIFRGLFEICLHRGWTVVAERALAYCKMTDLRLWDTQHPLQQLGVLSPQILYKLITKKVTLDRLADLDAREIGELVGHPKMGGLVKKYVHQFPALELEATVQPITRTVLRVGLTVTAAFDWNDRISGAAEGWWIWVEDPENEHIYHHEYYVLGRQHAYDPVTLTFTIPIFEPLPAQYLVHAVSNRWLHASTTIALSFKHLILPHQYPPHTELLDLQPLPVTALRDEGFQRLYPFTHFNPIQTQIFHSLYHSDHNVLLGAPTGSGKTVAAELAMLRLFREYPHLKAVYIGPLKALVRERMKDWERRLVGLLGKRMVELTGDYTPDLHALQSADIVLTTPEKWDGISRNWQNRGYVKAVGLIVIDEVHLLGQDRGPILEVIVSRMRYIASQTDNPVRLVCLSTAVANARDLADWLGIEGHEGLFNFRPSVRPVPLEAHIQGYPGDHYCPRMATMNKPTYAAIKAHSPAKPVLIFVSSRRQTRLTALDLIAFLGTEDNPRQFLRMPEAQLEPLLARVTDANLRHTLPFGIGLHHAGLTRDDKAVVEELFGANRIQVLISTSTLAWGVNLPAHLVVIKGTEFFDPKTRRYLDFPITDVLQMMGRAGRPQFDTYAKAVIMVHEPKKNFYKKFLYEPFPVESSLHTVLHDHFNAEIVSGTIASKQDAVDYLTWTYYFRRLLVNPAYYDLEATDAAAINRHLSERVDAALRELEASHCLEIDEVDGTSVYPLTFGRIASYYYLHHTTMRLFYDAIGEDNDIRSLLDVLAGTAEYDELPVRHNEDKLNEELAATVPWPVDAHLLDDPHTKTNLLLQAHFAGLALPISDYITDTKSVLDQAVRILQAMVDVAADGGWLKTTLNCMHLMQMVMQARWFTDSTLLTLPHADDRLVLAFADALGVESLPELLALDEPRVQAFLRDRLSARQTREFMQVLRQLPVVDLRATVDLSSAAALAKLPSTKAAQNGAHDDDDNDDGYDHHHDDDDDYDDEGEEDGGDEEGEGEEEEAEAAEGVVKVELSLANKDHSRLAYTPRFTKQKEPAWWVVLGNPDTGELLALRRLTIRPKNRTRTSLTFALPEEEGEYTYWLYLMSDSYLGLDQQIPLTFTTAV</sequence>
<evidence type="ECO:0000259" key="9">
    <source>
        <dbReference type="PROSITE" id="PS51192"/>
    </source>
</evidence>
<reference evidence="11 12" key="1">
    <citation type="journal article" date="2013" name="Genome Biol.">
        <title>Genome of Acanthamoeba castellanii highlights extensive lateral gene transfer and early evolution of tyrosine kinase signaling.</title>
        <authorList>
            <person name="Clarke M."/>
            <person name="Lohan A.J."/>
            <person name="Liu B."/>
            <person name="Lagkouvardos I."/>
            <person name="Roy S."/>
            <person name="Zafar N."/>
            <person name="Bertelli C."/>
            <person name="Schilde C."/>
            <person name="Kianianmomeni A."/>
            <person name="Burglin T.R."/>
            <person name="Frech C."/>
            <person name="Turcotte B."/>
            <person name="Kopec K.O."/>
            <person name="Synnott J.M."/>
            <person name="Choo C."/>
            <person name="Paponov I."/>
            <person name="Finkler A."/>
            <person name="Soon Heng Tan C."/>
            <person name="Hutchins A.P."/>
            <person name="Weinmeier T."/>
            <person name="Rattei T."/>
            <person name="Chu J.S."/>
            <person name="Gimenez G."/>
            <person name="Irimia M."/>
            <person name="Rigden D.J."/>
            <person name="Fitzpatrick D.A."/>
            <person name="Lorenzo-Morales J."/>
            <person name="Bateman A."/>
            <person name="Chiu C.H."/>
            <person name="Tang P."/>
            <person name="Hegemann P."/>
            <person name="Fromm H."/>
            <person name="Raoult D."/>
            <person name="Greub G."/>
            <person name="Miranda-Saavedra D."/>
            <person name="Chen N."/>
            <person name="Nash P."/>
            <person name="Ginger M.L."/>
            <person name="Horn M."/>
            <person name="Schaap P."/>
            <person name="Caler L."/>
            <person name="Loftus B."/>
        </authorList>
    </citation>
    <scope>NUCLEOTIDE SEQUENCE [LARGE SCALE GENOMIC DNA]</scope>
    <source>
        <strain evidence="11 12">Neff</strain>
    </source>
</reference>
<dbReference type="GO" id="GO:0004386">
    <property type="term" value="F:helicase activity"/>
    <property type="evidence" value="ECO:0007669"/>
    <property type="project" value="UniProtKB-KW"/>
</dbReference>
<dbReference type="CDD" id="cd18022">
    <property type="entry name" value="DEXHc_ASCC3_2"/>
    <property type="match status" value="1"/>
</dbReference>
<dbReference type="STRING" id="1257118.L8HD92"/>
<feature type="domain" description="Helicase ATP-binding" evidence="9">
    <location>
        <begin position="1336"/>
        <end position="1511"/>
    </location>
</feature>
<dbReference type="EMBL" id="KB007857">
    <property type="protein sequence ID" value="ELR23504.1"/>
    <property type="molecule type" value="Genomic_DNA"/>
</dbReference>
<protein>
    <submittedName>
        <fullName evidence="11">DEAD box RNA helicase, putative</fullName>
    </submittedName>
</protein>
<dbReference type="RefSeq" id="XP_004353032.1">
    <property type="nucleotide sequence ID" value="XM_004352980.1"/>
</dbReference>
<dbReference type="GO" id="GO:0180022">
    <property type="term" value="C:RQC-trigger complex"/>
    <property type="evidence" value="ECO:0007669"/>
    <property type="project" value="UniProtKB-ARBA"/>
</dbReference>
<dbReference type="InterPro" id="IPR027417">
    <property type="entry name" value="P-loop_NTPase"/>
</dbReference>
<dbReference type="InterPro" id="IPR004179">
    <property type="entry name" value="Sec63-dom"/>
</dbReference>
<feature type="domain" description="Helicase ATP-binding" evidence="9">
    <location>
        <begin position="488"/>
        <end position="670"/>
    </location>
</feature>
<dbReference type="InterPro" id="IPR057842">
    <property type="entry name" value="WH_MER3"/>
</dbReference>
<dbReference type="GO" id="GO:0003676">
    <property type="term" value="F:nucleic acid binding"/>
    <property type="evidence" value="ECO:0007669"/>
    <property type="project" value="InterPro"/>
</dbReference>
<feature type="compositionally biased region" description="Low complexity" evidence="8">
    <location>
        <begin position="240"/>
        <end position="249"/>
    </location>
</feature>
<dbReference type="InterPro" id="IPR003593">
    <property type="entry name" value="AAA+_ATPase"/>
</dbReference>
<dbReference type="Pfam" id="PF00270">
    <property type="entry name" value="DEAD"/>
    <property type="match status" value="2"/>
</dbReference>
<dbReference type="Gene3D" id="1.10.3380.10">
    <property type="entry name" value="Sec63 N-terminal domain-like domain"/>
    <property type="match status" value="2"/>
</dbReference>
<feature type="compositionally biased region" description="Low complexity" evidence="8">
    <location>
        <begin position="210"/>
        <end position="219"/>
    </location>
</feature>
<dbReference type="SUPFAM" id="SSF46785">
    <property type="entry name" value="Winged helix' DNA-binding domain"/>
    <property type="match status" value="2"/>
</dbReference>
<evidence type="ECO:0000256" key="4">
    <source>
        <dbReference type="ARBA" id="ARBA00022741"/>
    </source>
</evidence>
<evidence type="ECO:0000256" key="2">
    <source>
        <dbReference type="ARBA" id="ARBA00022490"/>
    </source>
</evidence>
<dbReference type="SMART" id="SM00490">
    <property type="entry name" value="HELICc"/>
    <property type="match status" value="2"/>
</dbReference>
<dbReference type="FunFam" id="2.60.40.150:FF:000004">
    <property type="entry name" value="RNA helicase, activating signal cointegrator 1"/>
    <property type="match status" value="1"/>
</dbReference>
<dbReference type="PANTHER" id="PTHR47961:SF13">
    <property type="entry name" value="ACTIVATING SIGNAL COINTEGRATOR 1 COMPLEX SUBUNIT 3"/>
    <property type="match status" value="1"/>
</dbReference>
<feature type="region of interest" description="Disordered" evidence="8">
    <location>
        <begin position="210"/>
        <end position="249"/>
    </location>
</feature>
<keyword evidence="5" id="KW-0378">Hydrolase</keyword>
<dbReference type="SUPFAM" id="SSF158702">
    <property type="entry name" value="Sec63 N-terminal domain-like"/>
    <property type="match status" value="2"/>
</dbReference>
<dbReference type="SMART" id="SM00973">
    <property type="entry name" value="Sec63"/>
    <property type="match status" value="2"/>
</dbReference>
<dbReference type="Proteomes" id="UP000011083">
    <property type="component" value="Unassembled WGS sequence"/>
</dbReference>
<evidence type="ECO:0000259" key="10">
    <source>
        <dbReference type="PROSITE" id="PS51194"/>
    </source>
</evidence>
<proteinExistence type="predicted"/>
<dbReference type="FunFam" id="3.40.50.300:FF:000062">
    <property type="entry name" value="U5 small nuclear ribonucleoprotein helicase"/>
    <property type="match status" value="1"/>
</dbReference>
<dbReference type="KEGG" id="acan:ACA1_071250"/>
<dbReference type="PROSITE" id="PS51194">
    <property type="entry name" value="HELICASE_CTER"/>
    <property type="match status" value="2"/>
</dbReference>
<gene>
    <name evidence="11" type="ORF">ACA1_071250</name>
</gene>
<dbReference type="FunFam" id="3.40.50.300:FF:000102">
    <property type="entry name" value="RNA helicase, activating signal cointegrator 1"/>
    <property type="match status" value="1"/>
</dbReference>
<accession>L8HD92</accession>
<name>L8HD92_ACACF</name>
<feature type="domain" description="Helicase C-terminal" evidence="10">
    <location>
        <begin position="700"/>
        <end position="917"/>
    </location>
</feature>
<dbReference type="FunFam" id="1.10.10.10:FF:000024">
    <property type="entry name" value="U5 small nuclear ribonucleoprotein helicase"/>
    <property type="match status" value="1"/>
</dbReference>
<dbReference type="SUPFAM" id="SSF52540">
    <property type="entry name" value="P-loop containing nucleoside triphosphate hydrolases"/>
    <property type="match status" value="4"/>
</dbReference>
<evidence type="ECO:0000256" key="8">
    <source>
        <dbReference type="SAM" id="MobiDB-lite"/>
    </source>
</evidence>
<organism evidence="11 12">
    <name type="scientific">Acanthamoeba castellanii (strain ATCC 30010 / Neff)</name>
    <dbReference type="NCBI Taxonomy" id="1257118"/>
    <lineage>
        <taxon>Eukaryota</taxon>
        <taxon>Amoebozoa</taxon>
        <taxon>Discosea</taxon>
        <taxon>Longamoebia</taxon>
        <taxon>Centramoebida</taxon>
        <taxon>Acanthamoebidae</taxon>
        <taxon>Acanthamoeba</taxon>
    </lineage>
</organism>
<feature type="region of interest" description="Disordered" evidence="8">
    <location>
        <begin position="2042"/>
        <end position="2094"/>
    </location>
</feature>
<dbReference type="FunFam" id="3.40.50.300:FF:000231">
    <property type="entry name" value="Activating signal cointegrator 1 complex subunit 3"/>
    <property type="match status" value="1"/>
</dbReference>
<dbReference type="CDD" id="cd18795">
    <property type="entry name" value="SF2_C_Ski2"/>
    <property type="match status" value="2"/>
</dbReference>
<keyword evidence="7" id="KW-0067">ATP-binding</keyword>
<dbReference type="Gene3D" id="3.40.50.300">
    <property type="entry name" value="P-loop containing nucleotide triphosphate hydrolases"/>
    <property type="match status" value="4"/>
</dbReference>
<dbReference type="OrthoDB" id="5575at2759"/>
<evidence type="ECO:0000313" key="12">
    <source>
        <dbReference type="Proteomes" id="UP000011083"/>
    </source>
</evidence>
<dbReference type="Pfam" id="PF02889">
    <property type="entry name" value="Sec63"/>
    <property type="match status" value="2"/>
</dbReference>
<dbReference type="SMART" id="SM00487">
    <property type="entry name" value="DEXDc"/>
    <property type="match status" value="2"/>
</dbReference>
<dbReference type="InterPro" id="IPR001650">
    <property type="entry name" value="Helicase_C-like"/>
</dbReference>
<dbReference type="Gene3D" id="2.60.40.150">
    <property type="entry name" value="C2 domain"/>
    <property type="match status" value="2"/>
</dbReference>
<dbReference type="FunFam" id="2.60.40.150:FF:000113">
    <property type="entry name" value="activating signal cointegrator 1 complex subunit 3"/>
    <property type="match status" value="1"/>
</dbReference>
<dbReference type="VEuPathDB" id="AmoebaDB:ACA1_071250"/>
<dbReference type="InterPro" id="IPR035892">
    <property type="entry name" value="C2_domain_sf"/>
</dbReference>
<dbReference type="InterPro" id="IPR014756">
    <property type="entry name" value="Ig_E-set"/>
</dbReference>
<evidence type="ECO:0000313" key="11">
    <source>
        <dbReference type="EMBL" id="ELR23504.1"/>
    </source>
</evidence>
<evidence type="ECO:0000256" key="3">
    <source>
        <dbReference type="ARBA" id="ARBA00022737"/>
    </source>
</evidence>
<dbReference type="SMART" id="SM00382">
    <property type="entry name" value="AAA"/>
    <property type="match status" value="2"/>
</dbReference>
<dbReference type="Pfam" id="PF23445">
    <property type="entry name" value="WHD_SNRNP200"/>
    <property type="match status" value="2"/>
</dbReference>
<dbReference type="Gene3D" id="1.10.10.10">
    <property type="entry name" value="Winged helix-like DNA-binding domain superfamily/Winged helix DNA-binding domain"/>
    <property type="match status" value="2"/>
</dbReference>
<dbReference type="InterPro" id="IPR014001">
    <property type="entry name" value="Helicase_ATP-bd"/>
</dbReference>
<keyword evidence="6 11" id="KW-0347">Helicase</keyword>
<dbReference type="SUPFAM" id="SSF81296">
    <property type="entry name" value="E set domains"/>
    <property type="match status" value="1"/>
</dbReference>
<dbReference type="InterPro" id="IPR050474">
    <property type="entry name" value="Hel308_SKI2-like"/>
</dbReference>
<comment type="subcellular location">
    <subcellularLocation>
        <location evidence="1">Cytoplasm</location>
    </subcellularLocation>
</comment>
<evidence type="ECO:0000256" key="6">
    <source>
        <dbReference type="ARBA" id="ARBA00022806"/>
    </source>
</evidence>
<dbReference type="FunFam" id="1.10.150.20:FF:000004">
    <property type="entry name" value="U5 small nuclear ribonucleoprotein helicase"/>
    <property type="match status" value="1"/>
</dbReference>
<dbReference type="OMA" id="MCSATEF"/>
<evidence type="ECO:0000256" key="7">
    <source>
        <dbReference type="ARBA" id="ARBA00022840"/>
    </source>
</evidence>
<dbReference type="PROSITE" id="PS51192">
    <property type="entry name" value="HELICASE_ATP_BIND_1"/>
    <property type="match status" value="2"/>
</dbReference>
<dbReference type="Pfam" id="PF00271">
    <property type="entry name" value="Helicase_C"/>
    <property type="match status" value="2"/>
</dbReference>
<keyword evidence="12" id="KW-1185">Reference proteome</keyword>
<dbReference type="PIRSF" id="PIRSF039073">
    <property type="entry name" value="BRR2"/>
    <property type="match status" value="1"/>
</dbReference>
<dbReference type="FunFam" id="3.40.50.300:FF:000198">
    <property type="entry name" value="Activating signal cointegrator 1 complex subunit"/>
    <property type="match status" value="1"/>
</dbReference>
<dbReference type="Gene3D" id="1.10.150.20">
    <property type="entry name" value="5' to 3' exonuclease, C-terminal subdomain"/>
    <property type="match status" value="1"/>
</dbReference>
<evidence type="ECO:0000256" key="1">
    <source>
        <dbReference type="ARBA" id="ARBA00004496"/>
    </source>
</evidence>
<dbReference type="GeneID" id="14924484"/>
<dbReference type="GO" id="GO:0005737">
    <property type="term" value="C:cytoplasm"/>
    <property type="evidence" value="ECO:0007669"/>
    <property type="project" value="UniProtKB-SubCell"/>
</dbReference>
<keyword evidence="4" id="KW-0547">Nucleotide-binding</keyword>